<evidence type="ECO:0008006" key="4">
    <source>
        <dbReference type="Google" id="ProtNLM"/>
    </source>
</evidence>
<evidence type="ECO:0000313" key="2">
    <source>
        <dbReference type="EMBL" id="MBT0665830.1"/>
    </source>
</evidence>
<dbReference type="EMBL" id="JAHCVJ010000007">
    <property type="protein sequence ID" value="MBT0665830.1"/>
    <property type="molecule type" value="Genomic_DNA"/>
</dbReference>
<dbReference type="InterPro" id="IPR011990">
    <property type="entry name" value="TPR-like_helical_dom_sf"/>
</dbReference>
<gene>
    <name evidence="2" type="ORF">KI809_16085</name>
</gene>
<dbReference type="Gene3D" id="1.25.40.10">
    <property type="entry name" value="Tetratricopeptide repeat domain"/>
    <property type="match status" value="1"/>
</dbReference>
<feature type="compositionally biased region" description="Basic and acidic residues" evidence="1">
    <location>
        <begin position="210"/>
        <end position="228"/>
    </location>
</feature>
<comment type="caution">
    <text evidence="2">The sequence shown here is derived from an EMBL/GenBank/DDBJ whole genome shotgun (WGS) entry which is preliminary data.</text>
</comment>
<keyword evidence="3" id="KW-1185">Reference proteome</keyword>
<name>A0AAW4LB72_9BACT</name>
<dbReference type="RefSeq" id="WP_214172599.1">
    <property type="nucleotide sequence ID" value="NZ_JAHCVJ010000007.1"/>
</dbReference>
<feature type="region of interest" description="Disordered" evidence="1">
    <location>
        <begin position="161"/>
        <end position="248"/>
    </location>
</feature>
<accession>A0AAW4LB72</accession>
<evidence type="ECO:0000313" key="3">
    <source>
        <dbReference type="Proteomes" id="UP000811899"/>
    </source>
</evidence>
<dbReference type="SUPFAM" id="SSF48452">
    <property type="entry name" value="TPR-like"/>
    <property type="match status" value="1"/>
</dbReference>
<evidence type="ECO:0000256" key="1">
    <source>
        <dbReference type="SAM" id="MobiDB-lite"/>
    </source>
</evidence>
<proteinExistence type="predicted"/>
<sequence>MNRPVKICLVLVAIALIAAAVRFDLLQYKNSRAYASFRQGDLNGALADWSLLRDNKEAAYNRGVAFFRKGELEKAATEFKIAAASAKHAVRQKSLYNLGTVMLKSGISTSDQNTAKQRLETATVALQDALRLDAGDIDARHNEAIASSSLAAINRQISLKQQGEKTHQETPQAKQQDKAKKGEQSNQPGKPSEETAEGDAKGKSRQARPMSKDDANRLLNDARGRETLRSATAAGSKPSNMAPPDKDW</sequence>
<protein>
    <recommendedName>
        <fullName evidence="4">Tetratricopeptide repeat-containing protein</fullName>
    </recommendedName>
</protein>
<dbReference type="Proteomes" id="UP000811899">
    <property type="component" value="Unassembled WGS sequence"/>
</dbReference>
<organism evidence="2 3">
    <name type="scientific">Geoanaerobacter pelophilus</name>
    <dbReference type="NCBI Taxonomy" id="60036"/>
    <lineage>
        <taxon>Bacteria</taxon>
        <taxon>Pseudomonadati</taxon>
        <taxon>Thermodesulfobacteriota</taxon>
        <taxon>Desulfuromonadia</taxon>
        <taxon>Geobacterales</taxon>
        <taxon>Geobacteraceae</taxon>
        <taxon>Geoanaerobacter</taxon>
    </lineage>
</organism>
<dbReference type="AlphaFoldDB" id="A0AAW4LB72"/>
<reference evidence="2 3" key="1">
    <citation type="submission" date="2021-05" db="EMBL/GenBank/DDBJ databases">
        <title>The draft genome of Geobacter pelophilus DSM 12255.</title>
        <authorList>
            <person name="Xu Z."/>
            <person name="Masuda Y."/>
            <person name="Itoh H."/>
            <person name="Senoo K."/>
        </authorList>
    </citation>
    <scope>NUCLEOTIDE SEQUENCE [LARGE SCALE GENOMIC DNA]</scope>
    <source>
        <strain evidence="2 3">DSM 12255</strain>
    </source>
</reference>